<protein>
    <recommendedName>
        <fullName evidence="5">Annexin</fullName>
    </recommendedName>
</protein>
<evidence type="ECO:0000256" key="1">
    <source>
        <dbReference type="ARBA" id="ARBA00007831"/>
    </source>
</evidence>
<reference evidence="4" key="1">
    <citation type="submission" date="2021-01" db="EMBL/GenBank/DDBJ databases">
        <authorList>
            <person name="Corre E."/>
            <person name="Pelletier E."/>
            <person name="Niang G."/>
            <person name="Scheremetjew M."/>
            <person name="Finn R."/>
            <person name="Kale V."/>
            <person name="Holt S."/>
            <person name="Cochrane G."/>
            <person name="Meng A."/>
            <person name="Brown T."/>
            <person name="Cohen L."/>
        </authorList>
    </citation>
    <scope>NUCLEOTIDE SEQUENCE</scope>
    <source>
        <strain evidence="4">UTEX LB 985</strain>
    </source>
</reference>
<dbReference type="GO" id="GO:0005509">
    <property type="term" value="F:calcium ion binding"/>
    <property type="evidence" value="ECO:0007669"/>
    <property type="project" value="InterPro"/>
</dbReference>
<dbReference type="GO" id="GO:0005634">
    <property type="term" value="C:nucleus"/>
    <property type="evidence" value="ECO:0007669"/>
    <property type="project" value="TreeGrafter"/>
</dbReference>
<keyword evidence="2" id="KW-0677">Repeat</keyword>
<dbReference type="InterPro" id="IPR037104">
    <property type="entry name" value="Annexin_sf"/>
</dbReference>
<dbReference type="Gene3D" id="1.10.220.10">
    <property type="entry name" value="Annexin"/>
    <property type="match status" value="7"/>
</dbReference>
<dbReference type="PANTHER" id="PTHR10502:SF102">
    <property type="entry name" value="ANNEXIN B11"/>
    <property type="match status" value="1"/>
</dbReference>
<keyword evidence="3" id="KW-0041">Annexin</keyword>
<dbReference type="EMBL" id="HBGU01001561">
    <property type="protein sequence ID" value="CAD9392181.1"/>
    <property type="molecule type" value="Transcribed_RNA"/>
</dbReference>
<evidence type="ECO:0000313" key="4">
    <source>
        <dbReference type="EMBL" id="CAD9392181.1"/>
    </source>
</evidence>
<accession>A0A7S2BC38</accession>
<dbReference type="AlphaFoldDB" id="A0A7S2BC38"/>
<sequence length="702" mass="77744">MADACTRLQDHNRKLKAIIATNDAQAVNAAMNSGFLGWGTDNNKLITVLCSRTKSQLQRVAKRYREMYDKDIRDEVKGETGGNYGKMMYYAMSSKTEYVIDMLDFACGGFFNNYMALIELFVMCGQGWLKEGKVAWEGRKDKSLIDYINSELGSGYSGLARLLMLLLKGDREPEDAEPDDAKILEQVEKLYVETQKGFFSTADELVFVETIGVNNQKQNARLAEMYENKYSESLRMGIGDKMSDKLGACLKALLLKRDDFVASRLKDAVDGWGTNKGQLLRLLGGLDDVNMVGVLEAYEKKYGLPLASTLKQEIGGNFSKATIAWITVLNDPTGGAEAITEQSVEALTGSSALCSMCDMLLLENEMLLRFAAALDVEALAEAVNGMGTDDTAFIRTITTRSKRFLGRVSDVYREAHSEEGEDMTLSALVDKNIGDWYAYLAKFLVLQPSQSDSLLLDLALEEGVSNDDPSARNDDKAALIEFLCARHPRRVRVAKKAWEKRNDESLVDKLADSLHGDLREIALTMLKGKRDSFEEVDEEDADMALAKEQAAYLQADMGKAIEVLCSNSPAQNAAIGRMYEETYDMSLGRALGNVYSGDVQDALTSLLLEPAQWYASRLKKAFKAEGGVSNEVICRIIGAHDKAEIKAIALAYDDKYGTRLKTDVAEACDGNYKRLAEAWIDLPDQMAQPEDLLKLPKKDLTA</sequence>
<gene>
    <name evidence="4" type="ORF">CBRE1094_LOCUS805</name>
</gene>
<dbReference type="InterPro" id="IPR001464">
    <property type="entry name" value="Annexin"/>
</dbReference>
<dbReference type="SMART" id="SM00335">
    <property type="entry name" value="ANX"/>
    <property type="match status" value="5"/>
</dbReference>
<dbReference type="PANTHER" id="PTHR10502">
    <property type="entry name" value="ANNEXIN"/>
    <property type="match status" value="1"/>
</dbReference>
<dbReference type="GO" id="GO:0005544">
    <property type="term" value="F:calcium-dependent phospholipid binding"/>
    <property type="evidence" value="ECO:0007669"/>
    <property type="project" value="InterPro"/>
</dbReference>
<dbReference type="GO" id="GO:0005886">
    <property type="term" value="C:plasma membrane"/>
    <property type="evidence" value="ECO:0007669"/>
    <property type="project" value="TreeGrafter"/>
</dbReference>
<dbReference type="PRINTS" id="PR00196">
    <property type="entry name" value="ANNEXIN"/>
</dbReference>
<dbReference type="InterPro" id="IPR018502">
    <property type="entry name" value="Annexin_repeat"/>
</dbReference>
<dbReference type="GO" id="GO:0012506">
    <property type="term" value="C:vesicle membrane"/>
    <property type="evidence" value="ECO:0007669"/>
    <property type="project" value="TreeGrafter"/>
</dbReference>
<comment type="similarity">
    <text evidence="1">Belongs to the annexin family.</text>
</comment>
<organism evidence="4">
    <name type="scientific">Haptolina brevifila</name>
    <dbReference type="NCBI Taxonomy" id="156173"/>
    <lineage>
        <taxon>Eukaryota</taxon>
        <taxon>Haptista</taxon>
        <taxon>Haptophyta</taxon>
        <taxon>Prymnesiophyceae</taxon>
        <taxon>Prymnesiales</taxon>
        <taxon>Prymnesiaceae</taxon>
        <taxon>Haptolina</taxon>
    </lineage>
</organism>
<dbReference type="Pfam" id="PF00191">
    <property type="entry name" value="Annexin"/>
    <property type="match status" value="4"/>
</dbReference>
<proteinExistence type="inferred from homology"/>
<dbReference type="SUPFAM" id="SSF47874">
    <property type="entry name" value="Annexin"/>
    <property type="match status" value="2"/>
</dbReference>
<name>A0A7S2BC38_9EUKA</name>
<dbReference type="GO" id="GO:0001786">
    <property type="term" value="F:phosphatidylserine binding"/>
    <property type="evidence" value="ECO:0007669"/>
    <property type="project" value="TreeGrafter"/>
</dbReference>
<dbReference type="GO" id="GO:0005737">
    <property type="term" value="C:cytoplasm"/>
    <property type="evidence" value="ECO:0007669"/>
    <property type="project" value="TreeGrafter"/>
</dbReference>
<evidence type="ECO:0000256" key="3">
    <source>
        <dbReference type="ARBA" id="ARBA00023216"/>
    </source>
</evidence>
<evidence type="ECO:0008006" key="5">
    <source>
        <dbReference type="Google" id="ProtNLM"/>
    </source>
</evidence>
<dbReference type="PROSITE" id="PS51897">
    <property type="entry name" value="ANNEXIN_2"/>
    <property type="match status" value="1"/>
</dbReference>
<evidence type="ECO:0000256" key="2">
    <source>
        <dbReference type="ARBA" id="ARBA00022737"/>
    </source>
</evidence>